<dbReference type="Proteomes" id="UP001055439">
    <property type="component" value="Chromosome 10"/>
</dbReference>
<proteinExistence type="predicted"/>
<sequence length="83" mass="9332">ENRKEYIILPAILVGFWGRRDTEGAAQRRAGAQDEDRGRCRCWRSCCGRGRTSPCTTPVSFAPSRSTPRSPFSFVSIVSYCSR</sequence>
<dbReference type="AlphaFoldDB" id="A0A9E7JFH2"/>
<gene>
    <name evidence="1" type="ORF">MUK42_08436</name>
</gene>
<keyword evidence="2" id="KW-1185">Reference proteome</keyword>
<accession>A0A9E7JFH2</accession>
<name>A0A9E7JFH2_9LILI</name>
<protein>
    <submittedName>
        <fullName evidence="1">Uncharacterized protein</fullName>
    </submittedName>
</protein>
<evidence type="ECO:0000313" key="2">
    <source>
        <dbReference type="Proteomes" id="UP001055439"/>
    </source>
</evidence>
<evidence type="ECO:0000313" key="1">
    <source>
        <dbReference type="EMBL" id="URD78812.1"/>
    </source>
</evidence>
<reference evidence="1" key="1">
    <citation type="submission" date="2022-05" db="EMBL/GenBank/DDBJ databases">
        <title>The Musa troglodytarum L. genome provides insights into the mechanism of non-climacteric behaviour and enrichment of carotenoids.</title>
        <authorList>
            <person name="Wang J."/>
        </authorList>
    </citation>
    <scope>NUCLEOTIDE SEQUENCE</scope>
    <source>
        <tissue evidence="1">Leaf</tissue>
    </source>
</reference>
<dbReference type="EMBL" id="CP097503">
    <property type="protein sequence ID" value="URD78812.1"/>
    <property type="molecule type" value="Genomic_DNA"/>
</dbReference>
<feature type="non-terminal residue" evidence="1">
    <location>
        <position position="83"/>
    </location>
</feature>
<organism evidence="1 2">
    <name type="scientific">Musa troglodytarum</name>
    <name type="common">fe'i banana</name>
    <dbReference type="NCBI Taxonomy" id="320322"/>
    <lineage>
        <taxon>Eukaryota</taxon>
        <taxon>Viridiplantae</taxon>
        <taxon>Streptophyta</taxon>
        <taxon>Embryophyta</taxon>
        <taxon>Tracheophyta</taxon>
        <taxon>Spermatophyta</taxon>
        <taxon>Magnoliopsida</taxon>
        <taxon>Liliopsida</taxon>
        <taxon>Zingiberales</taxon>
        <taxon>Musaceae</taxon>
        <taxon>Musa</taxon>
    </lineage>
</organism>
<feature type="non-terminal residue" evidence="1">
    <location>
        <position position="1"/>
    </location>
</feature>